<evidence type="ECO:0000256" key="1">
    <source>
        <dbReference type="SAM" id="MobiDB-lite"/>
    </source>
</evidence>
<proteinExistence type="predicted"/>
<dbReference type="Proteomes" id="UP000199501">
    <property type="component" value="Unassembled WGS sequence"/>
</dbReference>
<organism evidence="2 3">
    <name type="scientific">Actinokineospora iranica</name>
    <dbReference type="NCBI Taxonomy" id="1271860"/>
    <lineage>
        <taxon>Bacteria</taxon>
        <taxon>Bacillati</taxon>
        <taxon>Actinomycetota</taxon>
        <taxon>Actinomycetes</taxon>
        <taxon>Pseudonocardiales</taxon>
        <taxon>Pseudonocardiaceae</taxon>
        <taxon>Actinokineospora</taxon>
    </lineage>
</organism>
<feature type="region of interest" description="Disordered" evidence="1">
    <location>
        <begin position="17"/>
        <end position="51"/>
    </location>
</feature>
<evidence type="ECO:0000313" key="3">
    <source>
        <dbReference type="Proteomes" id="UP000199501"/>
    </source>
</evidence>
<accession>A0A1G6JJZ3</accession>
<evidence type="ECO:0000313" key="2">
    <source>
        <dbReference type="EMBL" id="SDC19001.1"/>
    </source>
</evidence>
<dbReference type="EMBL" id="FMZZ01000001">
    <property type="protein sequence ID" value="SDC19001.1"/>
    <property type="molecule type" value="Genomic_DNA"/>
</dbReference>
<dbReference type="RefSeq" id="WP_175482617.1">
    <property type="nucleotide sequence ID" value="NZ_FMZZ01000001.1"/>
</dbReference>
<reference evidence="3" key="1">
    <citation type="submission" date="2016-10" db="EMBL/GenBank/DDBJ databases">
        <authorList>
            <person name="Varghese N."/>
            <person name="Submissions S."/>
        </authorList>
    </citation>
    <scope>NUCLEOTIDE SEQUENCE [LARGE SCALE GENOMIC DNA]</scope>
    <source>
        <strain evidence="3">IBRC-M 10403</strain>
    </source>
</reference>
<dbReference type="AlphaFoldDB" id="A0A1G6JJZ3"/>
<gene>
    <name evidence="2" type="ORF">SAMN05216174_101441</name>
</gene>
<name>A0A1G6JJZ3_9PSEU</name>
<sequence length="51" mass="5479">MASQSVMSTPIFDELLREMSASAAAEEPAEDTAEPAGQQTEASGRRRHRSS</sequence>
<keyword evidence="3" id="KW-1185">Reference proteome</keyword>
<protein>
    <submittedName>
        <fullName evidence="2">Uncharacterized protein</fullName>
    </submittedName>
</protein>
<dbReference type="STRING" id="1271860.SAMN05216174_101441"/>